<organism evidence="1 2">
    <name type="scientific">Septoria linicola</name>
    <dbReference type="NCBI Taxonomy" id="215465"/>
    <lineage>
        <taxon>Eukaryota</taxon>
        <taxon>Fungi</taxon>
        <taxon>Dikarya</taxon>
        <taxon>Ascomycota</taxon>
        <taxon>Pezizomycotina</taxon>
        <taxon>Dothideomycetes</taxon>
        <taxon>Dothideomycetidae</taxon>
        <taxon>Mycosphaerellales</taxon>
        <taxon>Mycosphaerellaceae</taxon>
        <taxon>Septoria</taxon>
    </lineage>
</organism>
<dbReference type="EMBL" id="CP099419">
    <property type="protein sequence ID" value="USW49484.1"/>
    <property type="molecule type" value="Genomic_DNA"/>
</dbReference>
<dbReference type="Gene3D" id="3.40.50.720">
    <property type="entry name" value="NAD(P)-binding Rossmann-like Domain"/>
    <property type="match status" value="1"/>
</dbReference>
<sequence length="127" mass="13920">MQARYFLSKLIVLQSVREMSKLSPGQMDRIRPGVIINSPNPGWCKTALFRTDDGGFWGRNMLKLMGRKSEEGARTLTSAIAAGKQTHGQYLSECQVKPASAFVRSIEGHLDRLEIISPGSTKVLGAA</sequence>
<gene>
    <name evidence="1" type="ORF">Slin15195_G028030</name>
</gene>
<protein>
    <submittedName>
        <fullName evidence="1">Uncharacterized protein</fullName>
    </submittedName>
</protein>
<evidence type="ECO:0000313" key="1">
    <source>
        <dbReference type="EMBL" id="USW49484.1"/>
    </source>
</evidence>
<reference evidence="1" key="1">
    <citation type="submission" date="2022-06" db="EMBL/GenBank/DDBJ databases">
        <title>Complete genome sequences of two strains of the flax pathogen Septoria linicola.</title>
        <authorList>
            <person name="Lapalu N."/>
            <person name="Simon A."/>
            <person name="Demenou B."/>
            <person name="Paumier D."/>
            <person name="Guillot M.-P."/>
            <person name="Gout L."/>
            <person name="Valade R."/>
        </authorList>
    </citation>
    <scope>NUCLEOTIDE SEQUENCE</scope>
    <source>
        <strain evidence="1">SE15195</strain>
    </source>
</reference>
<accession>A0A9Q9EH07</accession>
<dbReference type="AlphaFoldDB" id="A0A9Q9EH07"/>
<evidence type="ECO:0000313" key="2">
    <source>
        <dbReference type="Proteomes" id="UP001056384"/>
    </source>
</evidence>
<name>A0A9Q9EH07_9PEZI</name>
<keyword evidence="2" id="KW-1185">Reference proteome</keyword>
<dbReference type="OrthoDB" id="542013at2759"/>
<dbReference type="Proteomes" id="UP001056384">
    <property type="component" value="Chromosome 2"/>
</dbReference>
<proteinExistence type="predicted"/>